<keyword evidence="6" id="KW-0408">Iron</keyword>
<comment type="similarity">
    <text evidence="11">Belongs to the TonB-dependent receptor family.</text>
</comment>
<feature type="domain" description="TonB-dependent receptor plug" evidence="14">
    <location>
        <begin position="133"/>
        <end position="241"/>
    </location>
</feature>
<dbReference type="PANTHER" id="PTHR32552:SF81">
    <property type="entry name" value="TONB-DEPENDENT OUTER MEMBRANE RECEPTOR"/>
    <property type="match status" value="1"/>
</dbReference>
<keyword evidence="15" id="KW-0675">Receptor</keyword>
<keyword evidence="16" id="KW-1185">Reference proteome</keyword>
<evidence type="ECO:0000259" key="14">
    <source>
        <dbReference type="Pfam" id="PF07715"/>
    </source>
</evidence>
<dbReference type="SUPFAM" id="SSF56935">
    <property type="entry name" value="Porins"/>
    <property type="match status" value="1"/>
</dbReference>
<dbReference type="STRING" id="1560345.AWL63_20670"/>
<keyword evidence="4" id="KW-0410">Iron transport</keyword>
<dbReference type="GO" id="GO:0006826">
    <property type="term" value="P:iron ion transport"/>
    <property type="evidence" value="ECO:0007669"/>
    <property type="project" value="UniProtKB-KW"/>
</dbReference>
<dbReference type="Gene3D" id="2.40.170.20">
    <property type="entry name" value="TonB-dependent receptor, beta-barrel domain"/>
    <property type="match status" value="1"/>
</dbReference>
<evidence type="ECO:0000256" key="5">
    <source>
        <dbReference type="ARBA" id="ARBA00022692"/>
    </source>
</evidence>
<dbReference type="Pfam" id="PF00593">
    <property type="entry name" value="TonB_dep_Rec_b-barrel"/>
    <property type="match status" value="1"/>
</dbReference>
<gene>
    <name evidence="15" type="ORF">AWL63_20670</name>
</gene>
<evidence type="ECO:0000313" key="16">
    <source>
        <dbReference type="Proteomes" id="UP000094256"/>
    </source>
</evidence>
<dbReference type="InterPro" id="IPR000531">
    <property type="entry name" value="Beta-barrel_TonB"/>
</dbReference>
<dbReference type="OrthoDB" id="9760333at2"/>
<keyword evidence="7" id="KW-0406">Ion transport</keyword>
<feature type="domain" description="TonB-dependent receptor-like beta-barrel" evidence="13">
    <location>
        <begin position="396"/>
        <end position="756"/>
    </location>
</feature>
<reference evidence="15 16" key="1">
    <citation type="submission" date="2016-01" db="EMBL/GenBank/DDBJ databases">
        <title>Complete genome and mega plasmid sequence of Sphingomonas panacis DCY99 elicits systemic resistance in rice to Xanthomonas oryzae.</title>
        <authorList>
            <person name="Kim Y.J."/>
            <person name="Yang D.C."/>
            <person name="Sing P."/>
        </authorList>
    </citation>
    <scope>NUCLEOTIDE SEQUENCE [LARGE SCALE GENOMIC DNA]</scope>
    <source>
        <strain evidence="15 16">DCY99</strain>
    </source>
</reference>
<dbReference type="InterPro" id="IPR012910">
    <property type="entry name" value="Plug_dom"/>
</dbReference>
<dbReference type="GO" id="GO:0009279">
    <property type="term" value="C:cell outer membrane"/>
    <property type="evidence" value="ECO:0007669"/>
    <property type="project" value="UniProtKB-SubCell"/>
</dbReference>
<evidence type="ECO:0000256" key="10">
    <source>
        <dbReference type="ARBA" id="ARBA00023237"/>
    </source>
</evidence>
<dbReference type="InterPro" id="IPR039426">
    <property type="entry name" value="TonB-dep_rcpt-like"/>
</dbReference>
<evidence type="ECO:0000256" key="8">
    <source>
        <dbReference type="ARBA" id="ARBA00023077"/>
    </source>
</evidence>
<evidence type="ECO:0000259" key="13">
    <source>
        <dbReference type="Pfam" id="PF00593"/>
    </source>
</evidence>
<name>A0A1B3ZF11_9SPHN</name>
<keyword evidence="3" id="KW-1134">Transmembrane beta strand</keyword>
<proteinExistence type="inferred from homology"/>
<dbReference type="InterPro" id="IPR036942">
    <property type="entry name" value="Beta-barrel_TonB_sf"/>
</dbReference>
<evidence type="ECO:0000256" key="1">
    <source>
        <dbReference type="ARBA" id="ARBA00004571"/>
    </source>
</evidence>
<dbReference type="EMBL" id="CP014168">
    <property type="protein sequence ID" value="AOH86010.1"/>
    <property type="molecule type" value="Genomic_DNA"/>
</dbReference>
<evidence type="ECO:0000256" key="7">
    <source>
        <dbReference type="ARBA" id="ARBA00023065"/>
    </source>
</evidence>
<comment type="subcellular location">
    <subcellularLocation>
        <location evidence="1">Cell outer membrane</location>
        <topology evidence="1">Multi-pass membrane protein</topology>
    </subcellularLocation>
</comment>
<evidence type="ECO:0000313" key="15">
    <source>
        <dbReference type="EMBL" id="AOH86010.1"/>
    </source>
</evidence>
<evidence type="ECO:0000256" key="9">
    <source>
        <dbReference type="ARBA" id="ARBA00023136"/>
    </source>
</evidence>
<evidence type="ECO:0000256" key="12">
    <source>
        <dbReference type="SAM" id="SignalP"/>
    </source>
</evidence>
<keyword evidence="5" id="KW-0812">Transmembrane</keyword>
<keyword evidence="2" id="KW-0813">Transport</keyword>
<feature type="signal peptide" evidence="12">
    <location>
        <begin position="1"/>
        <end position="21"/>
    </location>
</feature>
<feature type="chain" id="PRO_5008556472" evidence="12">
    <location>
        <begin position="22"/>
        <end position="793"/>
    </location>
</feature>
<evidence type="ECO:0000256" key="4">
    <source>
        <dbReference type="ARBA" id="ARBA00022496"/>
    </source>
</evidence>
<organism evidence="15 16">
    <name type="scientific">Sphingomonas panacis</name>
    <dbReference type="NCBI Taxonomy" id="1560345"/>
    <lineage>
        <taxon>Bacteria</taxon>
        <taxon>Pseudomonadati</taxon>
        <taxon>Pseudomonadota</taxon>
        <taxon>Alphaproteobacteria</taxon>
        <taxon>Sphingomonadales</taxon>
        <taxon>Sphingomonadaceae</taxon>
        <taxon>Sphingomonas</taxon>
    </lineage>
</organism>
<accession>A0A1B3ZF11</accession>
<evidence type="ECO:0000256" key="6">
    <source>
        <dbReference type="ARBA" id="ARBA00023004"/>
    </source>
</evidence>
<keyword evidence="10" id="KW-0998">Cell outer membrane</keyword>
<dbReference type="KEGG" id="span:AWL63_20670"/>
<dbReference type="AlphaFoldDB" id="A0A1B3ZF11"/>
<keyword evidence="8 11" id="KW-0798">TonB box</keyword>
<keyword evidence="9 11" id="KW-0472">Membrane</keyword>
<keyword evidence="12" id="KW-0732">Signal</keyword>
<dbReference type="Proteomes" id="UP000094256">
    <property type="component" value="Chromosome"/>
</dbReference>
<dbReference type="Pfam" id="PF07715">
    <property type="entry name" value="Plug"/>
    <property type="match status" value="1"/>
</dbReference>
<dbReference type="Gene3D" id="3.55.50.30">
    <property type="match status" value="1"/>
</dbReference>
<evidence type="ECO:0000256" key="11">
    <source>
        <dbReference type="RuleBase" id="RU003357"/>
    </source>
</evidence>
<evidence type="ECO:0000256" key="3">
    <source>
        <dbReference type="ARBA" id="ARBA00022452"/>
    </source>
</evidence>
<dbReference type="PANTHER" id="PTHR32552">
    <property type="entry name" value="FERRICHROME IRON RECEPTOR-RELATED"/>
    <property type="match status" value="1"/>
</dbReference>
<protein>
    <submittedName>
        <fullName evidence="15">TonB-dependent receptor</fullName>
    </submittedName>
</protein>
<evidence type="ECO:0000256" key="2">
    <source>
        <dbReference type="ARBA" id="ARBA00022448"/>
    </source>
</evidence>
<sequence>MTAARTVILIAALCAGAPALAAGAPTYDLPAGRLADVIPLLGRRAQISISVADATLWQRRVPKVTVGPTLAATFRRMLAGTGTQAVEVASGVWRIKTAPPRAGNGEQVAHSQPVPDAPPADIVVTASKRDLALRDYAGSVSVVSGADLTFGGAGGTDALLSRLATVSSTYLGAGRNKLFIRGIADSSFTGPTQATVGQYIGDARLTYNAPDPDLRLYDVQSVEVLEGPQGTLYGAGSLGGIIRTVPNAPLLNVTGGSMLSGVSATQHGQPSGDLAAAINLPVAGEHAALRLVGYGVSDGGYIDNPLRHRDDINRTSIAGGRATLRVVAGDGWVVDLGGIVQQTWGDDSQYADAGGPRLERASAIPEGFDAFYALGDLVVAKDLGSLRFRSTTALVAQRLDERYDATPPGGVPQVFEQRNHTDLVSHETRLWQPLGDHVGWVLGASVIHNATRLSRTLGAPDSPVPVTGVENRVTELTFYGEASYRLAPWLTLTGGGRLSHTALSGAATDPLPAPSLFATLARSAIVADRDTTRLLPSAALLATPVDRLSLYLRYQEGFRPGGLASDSGFVRRFKGDRVSTVEGGLRYGTPGLDPLDLALTVSHTRWNDIQADFLDASGLPSTDNIGNGRIWSAALSGGWRPLPEWRVDASFAFNDGRVTEPSARYAAFLRFAAASVGGIDRIPNVARVTGRLGVDWQHPLRGDLSLHVAGWGRYIGRSRIGVGPVLGAEQGEYADSALTARIGTPAMGLTLGATNLADAIGNRFALGTPFITGRSQITPLRPRTIRLGFDFSF</sequence>